<dbReference type="Proteomes" id="UP001219901">
    <property type="component" value="Chromosome"/>
</dbReference>
<evidence type="ECO:0000256" key="3">
    <source>
        <dbReference type="HAMAP-Rule" id="MF_01812"/>
    </source>
</evidence>
<comment type="subunit">
    <text evidence="3">Homohexamer; trimer of dimers.</text>
</comment>
<comment type="caution">
    <text evidence="3">Lacks conserved residue(s) required for the propagation of feature annotation.</text>
</comment>
<reference evidence="7" key="2">
    <citation type="submission" date="2023-06" db="EMBL/GenBank/DDBJ databases">
        <title>Pangenomics reveal diversification of enzyme families and niche specialization in globally abundant SAR202 bacteria.</title>
        <authorList>
            <person name="Saw J.H.W."/>
        </authorList>
    </citation>
    <scope>NUCLEOTIDE SEQUENCE [LARGE SCALE GENOMIC DNA]</scope>
    <source>
        <strain evidence="7">JH1073</strain>
    </source>
</reference>
<feature type="active site" description="Proton donor" evidence="3">
    <location>
        <position position="125"/>
    </location>
</feature>
<proteinExistence type="inferred from homology"/>
<keyword evidence="7" id="KW-1185">Reference proteome</keyword>
<dbReference type="Gene3D" id="3.40.630.30">
    <property type="match status" value="2"/>
</dbReference>
<feature type="domain" description="Eis-like acetyltransferase" evidence="5">
    <location>
        <begin position="188"/>
        <end position="299"/>
    </location>
</feature>
<organism evidence="6 7">
    <name type="scientific">Candidatus Lucifugimonas marina</name>
    <dbReference type="NCBI Taxonomy" id="3038979"/>
    <lineage>
        <taxon>Bacteria</taxon>
        <taxon>Bacillati</taxon>
        <taxon>Chloroflexota</taxon>
        <taxon>Dehalococcoidia</taxon>
        <taxon>SAR202 cluster</taxon>
        <taxon>Candidatus Lucifugimonadales</taxon>
        <taxon>Candidatus Lucifugimonadaceae</taxon>
        <taxon>Candidatus Lucifugimonas</taxon>
    </lineage>
</organism>
<evidence type="ECO:0000256" key="2">
    <source>
        <dbReference type="ARBA" id="ARBA00023315"/>
    </source>
</evidence>
<dbReference type="SUPFAM" id="SSF55729">
    <property type="entry name" value="Acyl-CoA N-acyltransferases (Nat)"/>
    <property type="match status" value="1"/>
</dbReference>
<dbReference type="InterPro" id="IPR025559">
    <property type="entry name" value="Eis_dom"/>
</dbReference>
<comment type="similarity">
    <text evidence="3">Belongs to the acetyltransferase Eis family.</text>
</comment>
<dbReference type="HAMAP" id="MF_01812">
    <property type="entry name" value="Eis"/>
    <property type="match status" value="1"/>
</dbReference>
<keyword evidence="2 3" id="KW-0012">Acyltransferase</keyword>
<evidence type="ECO:0000259" key="5">
    <source>
        <dbReference type="Pfam" id="PF17668"/>
    </source>
</evidence>
<dbReference type="PANTHER" id="PTHR37817">
    <property type="entry name" value="N-ACETYLTRANSFERASE EIS"/>
    <property type="match status" value="1"/>
</dbReference>
<dbReference type="EMBL" id="CP046147">
    <property type="protein sequence ID" value="WFG39875.1"/>
    <property type="molecule type" value="Genomic_DNA"/>
</dbReference>
<dbReference type="InterPro" id="IPR022902">
    <property type="entry name" value="NAcTrfase_Eis"/>
</dbReference>
<dbReference type="InterPro" id="IPR036527">
    <property type="entry name" value="SCP2_sterol-bd_dom_sf"/>
</dbReference>
<dbReference type="Pfam" id="PF13530">
    <property type="entry name" value="SCP2_2"/>
    <property type="match status" value="1"/>
</dbReference>
<name>A0AAJ6CVE1_9CHLR</name>
<dbReference type="SUPFAM" id="SSF55718">
    <property type="entry name" value="SCP-like"/>
    <property type="match status" value="1"/>
</dbReference>
<sequence length="413" mass="45718">MTIELRSVTDSNFTEWRKAVRHGFGQHVHPDDIARLRNDRAELDRLIAAVDTSSERIVGTGGADSYSLTLPGGATVPMAGVAYMTTSVTHRRQGAFSRMMSKIHDEARERGDIVSGLWASQSHLYSRFDYGLAVNSYDWEIDPSFGAFSHSPIDPGEESDAHVYFVDADEAAAMLPGIYAQMHEQTIGSVNRNEGRWRYELFDEERVRGGGSPLFFAICEEAGEQTGYVAYRMHRIGDSDMGTLEVVEQVSITDTAHATMWRFLLNFDLVGKITAVNRPSDDPLWWMLSDPRRLSRTSHDALWVRLLDIPKALEARTYNADGCVKIGLISESQPEIAGTYVLEIDDSQGSVKKTTDKPDVVMTPADLSAIYLGGVTPEPLVEAGRIDAITTGSVAKLHGMFSTDSAPWCAHYF</sequence>
<feature type="binding site" evidence="3">
    <location>
        <begin position="92"/>
        <end position="97"/>
    </location>
    <ligand>
        <name>acetyl-CoA</name>
        <dbReference type="ChEBI" id="CHEBI:57288"/>
    </ligand>
</feature>
<dbReference type="GO" id="GO:0030649">
    <property type="term" value="P:aminoglycoside antibiotic catabolic process"/>
    <property type="evidence" value="ECO:0007669"/>
    <property type="project" value="TreeGrafter"/>
</dbReference>
<dbReference type="InterPro" id="IPR041380">
    <property type="entry name" value="Acetyltransf_17"/>
</dbReference>
<dbReference type="AlphaFoldDB" id="A0AAJ6CVE1"/>
<dbReference type="Pfam" id="PF17668">
    <property type="entry name" value="Acetyltransf_17"/>
    <property type="match status" value="1"/>
</dbReference>
<protein>
    <submittedName>
        <fullName evidence="6">GNAT family N-acetyltransferase</fullName>
    </submittedName>
</protein>
<evidence type="ECO:0000256" key="1">
    <source>
        <dbReference type="ARBA" id="ARBA00022679"/>
    </source>
</evidence>
<evidence type="ECO:0000313" key="7">
    <source>
        <dbReference type="Proteomes" id="UP001219901"/>
    </source>
</evidence>
<gene>
    <name evidence="6" type="ORF">GKO48_09680</name>
</gene>
<dbReference type="InterPro" id="IPR016181">
    <property type="entry name" value="Acyl_CoA_acyltransferase"/>
</dbReference>
<feature type="active site" description="Proton acceptor; via carboxylate" evidence="3">
    <location>
        <position position="413"/>
    </location>
</feature>
<dbReference type="RefSeq" id="WP_342853256.1">
    <property type="nucleotide sequence ID" value="NZ_CP046147.1"/>
</dbReference>
<dbReference type="NCBIfam" id="NF002367">
    <property type="entry name" value="PRK01346.1-4"/>
    <property type="match status" value="1"/>
</dbReference>
<evidence type="ECO:0000259" key="4">
    <source>
        <dbReference type="Pfam" id="PF13530"/>
    </source>
</evidence>
<dbReference type="GO" id="GO:0034069">
    <property type="term" value="F:aminoglycoside N-acetyltransferase activity"/>
    <property type="evidence" value="ECO:0007669"/>
    <property type="project" value="TreeGrafter"/>
</dbReference>
<dbReference type="Pfam" id="PF13527">
    <property type="entry name" value="Acetyltransf_9"/>
    <property type="match status" value="1"/>
</dbReference>
<dbReference type="PANTHER" id="PTHR37817:SF1">
    <property type="entry name" value="N-ACETYLTRANSFERASE EIS"/>
    <property type="match status" value="1"/>
</dbReference>
<dbReference type="InterPro" id="IPR051554">
    <property type="entry name" value="Acetyltransferase_Eis"/>
</dbReference>
<evidence type="ECO:0000313" key="6">
    <source>
        <dbReference type="EMBL" id="WFG39875.1"/>
    </source>
</evidence>
<keyword evidence="1 3" id="KW-0808">Transferase</keyword>
<dbReference type="Gene3D" id="3.30.1050.10">
    <property type="entry name" value="SCP2 sterol-binding domain"/>
    <property type="match status" value="1"/>
</dbReference>
<accession>A0AAJ6CVE1</accession>
<feature type="domain" description="Enhanced intracellular survival protein" evidence="4">
    <location>
        <begin position="309"/>
        <end position="410"/>
    </location>
</feature>
<reference evidence="6 7" key="1">
    <citation type="submission" date="2019-11" db="EMBL/GenBank/DDBJ databases">
        <authorList>
            <person name="Cho J.-C."/>
        </authorList>
    </citation>
    <scope>NUCLEOTIDE SEQUENCE [LARGE SCALE GENOMIC DNA]</scope>
    <source>
        <strain evidence="6 7">JH1073</strain>
    </source>
</reference>